<gene>
    <name evidence="2" type="ORF">S12H4_23815</name>
</gene>
<dbReference type="EMBL" id="BARW01012738">
    <property type="protein sequence ID" value="GAI73306.1"/>
    <property type="molecule type" value="Genomic_DNA"/>
</dbReference>
<accession>X1S2A5</accession>
<comment type="caution">
    <text evidence="2">The sequence shown here is derived from an EMBL/GenBank/DDBJ whole genome shotgun (WGS) entry which is preliminary data.</text>
</comment>
<name>X1S2A5_9ZZZZ</name>
<protein>
    <recommendedName>
        <fullName evidence="1">Non-reducing end beta-L-arabinofuranosidase-like GH127 catalytic domain-containing protein</fullName>
    </recommendedName>
</protein>
<dbReference type="Pfam" id="PF07944">
    <property type="entry name" value="Beta-AFase-like_GH127_cat"/>
    <property type="match status" value="1"/>
</dbReference>
<evidence type="ECO:0000313" key="2">
    <source>
        <dbReference type="EMBL" id="GAI73306.1"/>
    </source>
</evidence>
<proteinExistence type="predicted"/>
<dbReference type="InterPro" id="IPR012878">
    <property type="entry name" value="Beta-AFase-like_GH127_cat"/>
</dbReference>
<dbReference type="AlphaFoldDB" id="X1S2A5"/>
<reference evidence="2" key="1">
    <citation type="journal article" date="2014" name="Front. Microbiol.">
        <title>High frequency of phylogenetically diverse reductive dehalogenase-homologous genes in deep subseafloor sedimentary metagenomes.</title>
        <authorList>
            <person name="Kawai M."/>
            <person name="Futagami T."/>
            <person name="Toyoda A."/>
            <person name="Takaki Y."/>
            <person name="Nishi S."/>
            <person name="Hori S."/>
            <person name="Arai W."/>
            <person name="Tsubouchi T."/>
            <person name="Morono Y."/>
            <person name="Uchiyama I."/>
            <person name="Ito T."/>
            <person name="Fujiyama A."/>
            <person name="Inagaki F."/>
            <person name="Takami H."/>
        </authorList>
    </citation>
    <scope>NUCLEOTIDE SEQUENCE</scope>
    <source>
        <strain evidence="2">Expedition CK06-06</strain>
    </source>
</reference>
<organism evidence="2">
    <name type="scientific">marine sediment metagenome</name>
    <dbReference type="NCBI Taxonomy" id="412755"/>
    <lineage>
        <taxon>unclassified sequences</taxon>
        <taxon>metagenomes</taxon>
        <taxon>ecological metagenomes</taxon>
    </lineage>
</organism>
<evidence type="ECO:0000259" key="1">
    <source>
        <dbReference type="Pfam" id="PF07944"/>
    </source>
</evidence>
<sequence length="72" mass="8581">MYQTTSDKRFLDRVNYIVDEKYLKLSRIFYHKEILEPLLRGEDILPGKHGNTQIPKLIGLARRYGESFEIRP</sequence>
<feature type="domain" description="Non-reducing end beta-L-arabinofuranosidase-like GH127 catalytic" evidence="1">
    <location>
        <begin position="19"/>
        <end position="66"/>
    </location>
</feature>